<dbReference type="GO" id="GO:0003677">
    <property type="term" value="F:DNA binding"/>
    <property type="evidence" value="ECO:0007669"/>
    <property type="project" value="UniProtKB-KW"/>
</dbReference>
<dbReference type="Pfam" id="PF06224">
    <property type="entry name" value="AlkZ-like"/>
    <property type="match status" value="1"/>
</dbReference>
<dbReference type="Proteomes" id="UP000433406">
    <property type="component" value="Unassembled WGS sequence"/>
</dbReference>
<keyword evidence="2" id="KW-1185">Reference proteome</keyword>
<dbReference type="RefSeq" id="WP_154616813.1">
    <property type="nucleotide sequence ID" value="NZ_CP053660.1"/>
</dbReference>
<accession>A0A6I3JGA0</accession>
<keyword evidence="1" id="KW-0238">DNA-binding</keyword>
<protein>
    <submittedName>
        <fullName evidence="1">Winged helix DNA-binding domain-containing protein</fullName>
    </submittedName>
</protein>
<evidence type="ECO:0000313" key="1">
    <source>
        <dbReference type="EMBL" id="MTB97065.1"/>
    </source>
</evidence>
<proteinExistence type="predicted"/>
<dbReference type="EMBL" id="WLCI01000019">
    <property type="protein sequence ID" value="MTB97065.1"/>
    <property type="molecule type" value="Genomic_DNA"/>
</dbReference>
<gene>
    <name evidence="1" type="ORF">GGQ22_18500</name>
</gene>
<sequence>MATPTTSVGADAVLRFRVRAQQLDRPEGRGGPHDDAAVLDLGVQETGPDGARWALALRGAAPTYDDRVLAWTLRGAPHLYRRGEVAEVAAATVPWSEADAAKRIFDASRPLRAAGIPVLDALDEVGRVMRQVVTGPAVKGEVSRALHERLPAAYQRECRPCGAVHVFEQPFRLAALPAGLELEPGTSPPVLRPVPGWAGRAATVPPHLDVVRAVLRLLGPATPQEVAGYVDAPVREVRQRWPEDAVDVAVDGRARSILAADLDTLVACSDAGAGPDPGLVRLLGPFDLFLQGRDREVVVPDERARKDLWRTLGRPGGLLVGHRVVGTWRPRSTGGRLRLQVTRWDGAPLPAGVEREAERLATFRGQAFAGFVEG</sequence>
<reference evidence="1 2" key="1">
    <citation type="submission" date="2019-10" db="EMBL/GenBank/DDBJ databases">
        <title>Nocardioides novel species isolated from the excrement of Marmot.</title>
        <authorList>
            <person name="Zhang G."/>
        </authorList>
    </citation>
    <scope>NUCLEOTIDE SEQUENCE [LARGE SCALE GENOMIC DNA]</scope>
    <source>
        <strain evidence="2">zg-579</strain>
    </source>
</reference>
<comment type="caution">
    <text evidence="1">The sequence shown here is derived from an EMBL/GenBank/DDBJ whole genome shotgun (WGS) entry which is preliminary data.</text>
</comment>
<name>A0A6I3JGA0_9ACTN</name>
<evidence type="ECO:0000313" key="2">
    <source>
        <dbReference type="Proteomes" id="UP000433406"/>
    </source>
</evidence>
<dbReference type="AlphaFoldDB" id="A0A6I3JGA0"/>
<organism evidence="1 2">
    <name type="scientific">Nocardioides marmotae</name>
    <dbReference type="NCBI Taxonomy" id="2663857"/>
    <lineage>
        <taxon>Bacteria</taxon>
        <taxon>Bacillati</taxon>
        <taxon>Actinomycetota</taxon>
        <taxon>Actinomycetes</taxon>
        <taxon>Propionibacteriales</taxon>
        <taxon>Nocardioidaceae</taxon>
        <taxon>Nocardioides</taxon>
    </lineage>
</organism>
<dbReference type="InterPro" id="IPR009351">
    <property type="entry name" value="AlkZ-like"/>
</dbReference>